<feature type="chain" id="PRO_5046652501" evidence="4">
    <location>
        <begin position="22"/>
        <end position="451"/>
    </location>
</feature>
<keyword evidence="5" id="KW-0378">Hydrolase</keyword>
<evidence type="ECO:0000256" key="1">
    <source>
        <dbReference type="ARBA" id="ARBA00022737"/>
    </source>
</evidence>
<comment type="caution">
    <text evidence="5">The sequence shown here is derived from an EMBL/GenBank/DDBJ whole genome shotgun (WGS) entry which is preliminary data.</text>
</comment>
<dbReference type="InterPro" id="IPR051012">
    <property type="entry name" value="CellSynth/LPSAsmb/PSIAsmb"/>
</dbReference>
<keyword evidence="2 3" id="KW-0802">TPR repeat</keyword>
<evidence type="ECO:0000313" key="6">
    <source>
        <dbReference type="Proteomes" id="UP001424741"/>
    </source>
</evidence>
<dbReference type="Gene3D" id="1.25.40.10">
    <property type="entry name" value="Tetratricopeptide repeat domain"/>
    <property type="match status" value="2"/>
</dbReference>
<dbReference type="RefSeq" id="WP_346187324.1">
    <property type="nucleotide sequence ID" value="NZ_BAABRL010000001.1"/>
</dbReference>
<dbReference type="SUPFAM" id="SSF48452">
    <property type="entry name" value="TPR-like"/>
    <property type="match status" value="2"/>
</dbReference>
<feature type="repeat" description="TPR" evidence="3">
    <location>
        <begin position="92"/>
        <end position="125"/>
    </location>
</feature>
<dbReference type="PANTHER" id="PTHR45586">
    <property type="entry name" value="TPR REPEAT-CONTAINING PROTEIN PA4667"/>
    <property type="match status" value="1"/>
</dbReference>
<feature type="repeat" description="TPR" evidence="3">
    <location>
        <begin position="160"/>
        <end position="193"/>
    </location>
</feature>
<protein>
    <submittedName>
        <fullName evidence="5">Beta-barrel assembly-enhancing protease</fullName>
    </submittedName>
</protein>
<feature type="signal peptide" evidence="4">
    <location>
        <begin position="1"/>
        <end position="21"/>
    </location>
</feature>
<keyword evidence="5" id="KW-0645">Protease</keyword>
<dbReference type="InterPro" id="IPR011990">
    <property type="entry name" value="TPR-like_helical_dom_sf"/>
</dbReference>
<dbReference type="PROSITE" id="PS50005">
    <property type="entry name" value="TPR"/>
    <property type="match status" value="2"/>
</dbReference>
<proteinExistence type="predicted"/>
<dbReference type="Proteomes" id="UP001424741">
    <property type="component" value="Unassembled WGS sequence"/>
</dbReference>
<organism evidence="5 6">
    <name type="scientific">Rubritalea halochordaticola</name>
    <dbReference type="NCBI Taxonomy" id="714537"/>
    <lineage>
        <taxon>Bacteria</taxon>
        <taxon>Pseudomonadati</taxon>
        <taxon>Verrucomicrobiota</taxon>
        <taxon>Verrucomicrobiia</taxon>
        <taxon>Verrucomicrobiales</taxon>
        <taxon>Rubritaleaceae</taxon>
        <taxon>Rubritalea</taxon>
    </lineage>
</organism>
<dbReference type="GO" id="GO:0006508">
    <property type="term" value="P:proteolysis"/>
    <property type="evidence" value="ECO:0007669"/>
    <property type="project" value="UniProtKB-KW"/>
</dbReference>
<dbReference type="EMBL" id="BAABRL010000001">
    <property type="protein sequence ID" value="GAA5494346.1"/>
    <property type="molecule type" value="Genomic_DNA"/>
</dbReference>
<dbReference type="Pfam" id="PF13432">
    <property type="entry name" value="TPR_16"/>
    <property type="match status" value="1"/>
</dbReference>
<keyword evidence="6" id="KW-1185">Reference proteome</keyword>
<accession>A0ABP9UZS5</accession>
<evidence type="ECO:0000256" key="4">
    <source>
        <dbReference type="SAM" id="SignalP"/>
    </source>
</evidence>
<dbReference type="SMART" id="SM00028">
    <property type="entry name" value="TPR"/>
    <property type="match status" value="6"/>
</dbReference>
<evidence type="ECO:0000256" key="3">
    <source>
        <dbReference type="PROSITE-ProRule" id="PRU00339"/>
    </source>
</evidence>
<keyword evidence="4" id="KW-0732">Signal</keyword>
<reference evidence="5 6" key="1">
    <citation type="submission" date="2024-02" db="EMBL/GenBank/DDBJ databases">
        <title>Rubritalea halochordaticola NBRC 107102.</title>
        <authorList>
            <person name="Ichikawa N."/>
            <person name="Katano-Makiyama Y."/>
            <person name="Hidaka K."/>
        </authorList>
    </citation>
    <scope>NUCLEOTIDE SEQUENCE [LARGE SCALE GENOMIC DNA]</scope>
    <source>
        <strain evidence="5 6">NBRC 107102</strain>
    </source>
</reference>
<dbReference type="GO" id="GO:0008233">
    <property type="term" value="F:peptidase activity"/>
    <property type="evidence" value="ECO:0007669"/>
    <property type="project" value="UniProtKB-KW"/>
</dbReference>
<keyword evidence="1" id="KW-0677">Repeat</keyword>
<evidence type="ECO:0000256" key="2">
    <source>
        <dbReference type="ARBA" id="ARBA00022803"/>
    </source>
</evidence>
<dbReference type="InterPro" id="IPR019734">
    <property type="entry name" value="TPR_rpt"/>
</dbReference>
<gene>
    <name evidence="5" type="primary">bepA_1</name>
    <name evidence="5" type="ORF">Rhal01_00506</name>
</gene>
<name>A0ABP9UZS5_9BACT</name>
<evidence type="ECO:0000313" key="5">
    <source>
        <dbReference type="EMBL" id="GAA5494346.1"/>
    </source>
</evidence>
<sequence length="451" mass="50851">MNLKCSISSAVLLMIGTLAHAVDPLPVSKEFWKDPAFVSSFNGSYRINARIEPSLSGEERALLVKVQEEMKKGNRVNALKILQASDLTKESPALMFNVGNIQFELGKLEEAIEIFKAALKEYPSFRRAHRNLALCYVREDDYEKALPPILEAVSLGDQDGTTMGLLGYCYLQQEKYASALQAYRSALLTQPDVVDWKMGAAQCLGELNQMEEAEKLILEVTESKPDHVAYQLLLSDIQYRMGKMDASMAGLEWLRRKGLLPANSLISLGNMYVAQGDLRLAGELYQEVSKRIQPESYQAFLKAAEQVLHRQHWELAEMMLGLTKGWQLKGNDIQILSKRMTAILAVQKGEDRAKTLLDEILRMNPNDGEALLLMGTWYQSRKEYELAALQYERAAKLPEYAKRAYLNHGRMLVDQKRFEPALPLLRRAAEGETNANLAKYIKAVENLVSAN</sequence>
<dbReference type="PANTHER" id="PTHR45586:SF1">
    <property type="entry name" value="LIPOPOLYSACCHARIDE ASSEMBLY PROTEIN B"/>
    <property type="match status" value="1"/>
</dbReference>
<dbReference type="Pfam" id="PF14559">
    <property type="entry name" value="TPR_19"/>
    <property type="match status" value="1"/>
</dbReference>